<dbReference type="GO" id="GO:0016787">
    <property type="term" value="F:hydrolase activity"/>
    <property type="evidence" value="ECO:0007669"/>
    <property type="project" value="UniProtKB-KW"/>
</dbReference>
<name>A0A1M7QRR5_9BACT</name>
<proteinExistence type="inferred from homology"/>
<dbReference type="AlphaFoldDB" id="A0A1M7QRR5"/>
<keyword evidence="6" id="KW-1185">Reference proteome</keyword>
<dbReference type="InterPro" id="IPR020084">
    <property type="entry name" value="NUDIX_hydrolase_CS"/>
</dbReference>
<dbReference type="InterPro" id="IPR000086">
    <property type="entry name" value="NUDIX_hydrolase_dom"/>
</dbReference>
<sequence>MVTMEIPQCFYRLSVKALILDRNNRFLLVREENGMWELPGGGLDHGETPQEGIKREIWEEMRLKTKSIADQPSYFFTVKNHNGIFIANVMYQTSLVDLRYVASPECTEVRYYSAQEVLDADFMYPNVKAFASIFSERYPAE</sequence>
<evidence type="ECO:0000259" key="4">
    <source>
        <dbReference type="PROSITE" id="PS51462"/>
    </source>
</evidence>
<dbReference type="PANTHER" id="PTHR43046">
    <property type="entry name" value="GDP-MANNOSE MANNOSYL HYDROLASE"/>
    <property type="match status" value="1"/>
</dbReference>
<evidence type="ECO:0000313" key="5">
    <source>
        <dbReference type="EMBL" id="SHN34046.1"/>
    </source>
</evidence>
<accession>A0A1M7QRR5</accession>
<reference evidence="5 6" key="1">
    <citation type="submission" date="2016-11" db="EMBL/GenBank/DDBJ databases">
        <authorList>
            <person name="Jaros S."/>
            <person name="Januszkiewicz K."/>
            <person name="Wedrychowicz H."/>
        </authorList>
    </citation>
    <scope>NUCLEOTIDE SEQUENCE [LARGE SCALE GENOMIC DNA]</scope>
    <source>
        <strain evidence="5 6">CGMCC 1.6102</strain>
    </source>
</reference>
<gene>
    <name evidence="5" type="ORF">SAMN04488057_12235</name>
</gene>
<dbReference type="Gene3D" id="3.90.79.10">
    <property type="entry name" value="Nucleoside Triphosphate Pyrophosphohydrolase"/>
    <property type="match status" value="1"/>
</dbReference>
<dbReference type="PANTHER" id="PTHR43046:SF14">
    <property type="entry name" value="MUTT_NUDIX FAMILY PROTEIN"/>
    <property type="match status" value="1"/>
</dbReference>
<keyword evidence="2 3" id="KW-0378">Hydrolase</keyword>
<dbReference type="PROSITE" id="PS00893">
    <property type="entry name" value="NUDIX_BOX"/>
    <property type="match status" value="1"/>
</dbReference>
<dbReference type="SUPFAM" id="SSF55811">
    <property type="entry name" value="Nudix"/>
    <property type="match status" value="1"/>
</dbReference>
<evidence type="ECO:0000256" key="3">
    <source>
        <dbReference type="RuleBase" id="RU003476"/>
    </source>
</evidence>
<evidence type="ECO:0000313" key="6">
    <source>
        <dbReference type="Proteomes" id="UP000184513"/>
    </source>
</evidence>
<dbReference type="Pfam" id="PF00293">
    <property type="entry name" value="NUDIX"/>
    <property type="match status" value="1"/>
</dbReference>
<evidence type="ECO:0000256" key="1">
    <source>
        <dbReference type="ARBA" id="ARBA00001946"/>
    </source>
</evidence>
<dbReference type="PROSITE" id="PS51462">
    <property type="entry name" value="NUDIX"/>
    <property type="match status" value="1"/>
</dbReference>
<comment type="similarity">
    <text evidence="3">Belongs to the Nudix hydrolase family.</text>
</comment>
<dbReference type="InterPro" id="IPR020476">
    <property type="entry name" value="Nudix_hydrolase"/>
</dbReference>
<dbReference type="Proteomes" id="UP000184513">
    <property type="component" value="Unassembled WGS sequence"/>
</dbReference>
<evidence type="ECO:0000256" key="2">
    <source>
        <dbReference type="ARBA" id="ARBA00022801"/>
    </source>
</evidence>
<dbReference type="EMBL" id="FRCY01000022">
    <property type="protein sequence ID" value="SHN34046.1"/>
    <property type="molecule type" value="Genomic_DNA"/>
</dbReference>
<protein>
    <submittedName>
        <fullName evidence="5">ADP-ribose pyrophosphatase YjhB, NUDIX family</fullName>
    </submittedName>
</protein>
<dbReference type="PRINTS" id="PR00502">
    <property type="entry name" value="NUDIXFAMILY"/>
</dbReference>
<comment type="cofactor">
    <cofactor evidence="1">
        <name>Mg(2+)</name>
        <dbReference type="ChEBI" id="CHEBI:18420"/>
    </cofactor>
</comment>
<feature type="domain" description="Nudix hydrolase" evidence="4">
    <location>
        <begin position="10"/>
        <end position="136"/>
    </location>
</feature>
<organism evidence="5 6">
    <name type="scientific">Cyclobacterium lianum</name>
    <dbReference type="NCBI Taxonomy" id="388280"/>
    <lineage>
        <taxon>Bacteria</taxon>
        <taxon>Pseudomonadati</taxon>
        <taxon>Bacteroidota</taxon>
        <taxon>Cytophagia</taxon>
        <taxon>Cytophagales</taxon>
        <taxon>Cyclobacteriaceae</taxon>
        <taxon>Cyclobacterium</taxon>
    </lineage>
</organism>
<dbReference type="InterPro" id="IPR015797">
    <property type="entry name" value="NUDIX_hydrolase-like_dom_sf"/>
</dbReference>
<dbReference type="STRING" id="388280.SAMN04488057_12235"/>